<organism evidence="3 4">
    <name type="scientific">Brevibacillus fulvus</name>
    <dbReference type="NCBI Taxonomy" id="1125967"/>
    <lineage>
        <taxon>Bacteria</taxon>
        <taxon>Bacillati</taxon>
        <taxon>Bacillota</taxon>
        <taxon>Bacilli</taxon>
        <taxon>Bacillales</taxon>
        <taxon>Paenibacillaceae</taxon>
        <taxon>Brevibacillus</taxon>
    </lineage>
</organism>
<keyword evidence="2" id="KW-0479">Metal-binding</keyword>
<evidence type="ECO:0000256" key="2">
    <source>
        <dbReference type="PIRSR" id="PIRSR015853-2"/>
    </source>
</evidence>
<name>A0A938Y159_9BACL</name>
<feature type="binding site" evidence="2">
    <location>
        <position position="104"/>
    </location>
    <ligand>
        <name>Zn(2+)</name>
        <dbReference type="ChEBI" id="CHEBI:29105"/>
        <label>2</label>
    </ligand>
</feature>
<keyword evidence="4" id="KW-1185">Reference proteome</keyword>
<dbReference type="InterPro" id="IPR036177">
    <property type="entry name" value="Peptidase_M55_sf"/>
</dbReference>
<dbReference type="SUPFAM" id="SSF63992">
    <property type="entry name" value="Dipeptide transport protein"/>
    <property type="match status" value="1"/>
</dbReference>
<dbReference type="PIRSF" id="PIRSF015853">
    <property type="entry name" value="Pep_DppA"/>
    <property type="match status" value="1"/>
</dbReference>
<feature type="binding site" evidence="2">
    <location>
        <position position="60"/>
    </location>
    <ligand>
        <name>Zn(2+)</name>
        <dbReference type="ChEBI" id="CHEBI:29105"/>
        <label>2</label>
    </ligand>
</feature>
<accession>A0A938Y159</accession>
<evidence type="ECO:0000313" key="4">
    <source>
        <dbReference type="Proteomes" id="UP000717624"/>
    </source>
</evidence>
<dbReference type="Pfam" id="PF04951">
    <property type="entry name" value="Peptidase_M55"/>
    <property type="match status" value="1"/>
</dbReference>
<dbReference type="Proteomes" id="UP000717624">
    <property type="component" value="Unassembled WGS sequence"/>
</dbReference>
<dbReference type="RefSeq" id="WP_204517799.1">
    <property type="nucleotide sequence ID" value="NZ_BAABIN010000007.1"/>
</dbReference>
<feature type="binding site" evidence="2">
    <location>
        <position position="10"/>
    </location>
    <ligand>
        <name>Zn(2+)</name>
        <dbReference type="ChEBI" id="CHEBI:29105"/>
        <label>1</label>
    </ligand>
</feature>
<dbReference type="Gene3D" id="3.40.50.10780">
    <property type="entry name" value="Dipeptide transport protein"/>
    <property type="match status" value="1"/>
</dbReference>
<evidence type="ECO:0000313" key="3">
    <source>
        <dbReference type="EMBL" id="MBM7590106.1"/>
    </source>
</evidence>
<dbReference type="CDD" id="cd08663">
    <property type="entry name" value="DAP_dppA_1"/>
    <property type="match status" value="1"/>
</dbReference>
<dbReference type="EMBL" id="JAFBEB010000004">
    <property type="protein sequence ID" value="MBM7590106.1"/>
    <property type="molecule type" value="Genomic_DNA"/>
</dbReference>
<dbReference type="InterPro" id="IPR007035">
    <property type="entry name" value="Peptidase_M55"/>
</dbReference>
<keyword evidence="3" id="KW-0031">Aminopeptidase</keyword>
<dbReference type="GO" id="GO:0046872">
    <property type="term" value="F:metal ion binding"/>
    <property type="evidence" value="ECO:0007669"/>
    <property type="project" value="UniProtKB-KW"/>
</dbReference>
<dbReference type="GO" id="GO:0004177">
    <property type="term" value="F:aminopeptidase activity"/>
    <property type="evidence" value="ECO:0007669"/>
    <property type="project" value="UniProtKB-KW"/>
</dbReference>
<keyword evidence="3" id="KW-0645">Protease</keyword>
<dbReference type="AlphaFoldDB" id="A0A938Y159"/>
<keyword evidence="2" id="KW-0862">Zinc</keyword>
<dbReference type="EC" id="3.4.11.-" evidence="3"/>
<feature type="binding site" evidence="2">
    <location>
        <position position="8"/>
    </location>
    <ligand>
        <name>Zn(2+)</name>
        <dbReference type="ChEBI" id="CHEBI:29105"/>
        <label>1</label>
    </ligand>
</feature>
<evidence type="ECO:0000256" key="1">
    <source>
        <dbReference type="PIRSR" id="PIRSR015853-1"/>
    </source>
</evidence>
<sequence>MKLYLSADMEGISGIVDPTYINPGMENYERGRQLMTGDLNAVIEAALECGAEEIVVSDSHHTMNNILLEQLHPKAQLLCGTPRDFSMVQGLDSHFDAALFIGYHSRQGAPGVLSHTMTGVIRNMYINGQLVGEFGFNAIYAGLCGVPVCMVSGDDQIAAEAKQLIPQIQTAIVKKAVSRTAALCLSLEDSRAELRQKTKEALRNLSACAPLRTETPMQLTIEFAHTGEAEMAAIIPGSTYEPGTTRATCQVRDQYELYRTMRAMINLAATVPYV</sequence>
<gene>
    <name evidence="3" type="ORF">JOD01_001707</name>
</gene>
<reference evidence="3" key="1">
    <citation type="submission" date="2021-01" db="EMBL/GenBank/DDBJ databases">
        <title>Genomic Encyclopedia of Type Strains, Phase IV (KMG-IV): sequencing the most valuable type-strain genomes for metagenomic binning, comparative biology and taxonomic classification.</title>
        <authorList>
            <person name="Goeker M."/>
        </authorList>
    </citation>
    <scope>NUCLEOTIDE SEQUENCE</scope>
    <source>
        <strain evidence="3">DSM 25523</strain>
    </source>
</reference>
<comment type="caution">
    <text evidence="3">The sequence shown here is derived from an EMBL/GenBank/DDBJ whole genome shotgun (WGS) entry which is preliminary data.</text>
</comment>
<dbReference type="Gene3D" id="3.30.1360.130">
    <property type="entry name" value="Dipeptide transport protein"/>
    <property type="match status" value="1"/>
</dbReference>
<dbReference type="InterPro" id="IPR027476">
    <property type="entry name" value="DppA_N"/>
</dbReference>
<feature type="binding site" evidence="2">
    <location>
        <position position="133"/>
    </location>
    <ligand>
        <name>Zn(2+)</name>
        <dbReference type="ChEBI" id="CHEBI:29105"/>
        <label>2</label>
    </ligand>
</feature>
<feature type="active site" description="Nucleophile" evidence="1">
    <location>
        <position position="115"/>
    </location>
</feature>
<proteinExistence type="predicted"/>
<feature type="binding site" evidence="2">
    <location>
        <position position="8"/>
    </location>
    <ligand>
        <name>Zn(2+)</name>
        <dbReference type="ChEBI" id="CHEBI:29105"/>
        <label>2</label>
    </ligand>
</feature>
<protein>
    <submittedName>
        <fullName evidence="3">D-amino peptidase</fullName>
        <ecNumber evidence="3">3.4.11.-</ecNumber>
    </submittedName>
</protein>
<keyword evidence="3" id="KW-0378">Hydrolase</keyword>